<sequence length="282" mass="31797">MDSERVQDLEHKQEDEGHTIAKTIAWVMANAELGYKNTLQIAAKLCELVTGEEATRIEKAFLAQESVHWHVSNAYYEADLQMCFGQYSDYKAAPAMVLLVRDDASLSQHRQTLQKIDRTGFDFDISVVIGLFSSGQETEFGEIDEMYAQEGWEYLRFPPGNDEPLEERLRDAFMAHTWDGLQLRGIKEVGDVAHAQDDGDYGEFVQAHTVTPDVHEVRAVQTAMGLANSLEIEEQPGVFDRLRLQMERVKALPIGPEKEHQAALLAMAIEQVLQPMDSPSNE</sequence>
<accession>A0AAF0JFZ3</accession>
<dbReference type="EMBL" id="CP118382">
    <property type="protein sequence ID" value="WFD45300.1"/>
    <property type="molecule type" value="Genomic_DNA"/>
</dbReference>
<keyword evidence="2" id="KW-1185">Reference proteome</keyword>
<dbReference type="AlphaFoldDB" id="A0AAF0JFZ3"/>
<reference evidence="1" key="1">
    <citation type="submission" date="2023-02" db="EMBL/GenBank/DDBJ databases">
        <title>Mating type loci evolution in Malassezia.</title>
        <authorList>
            <person name="Coelho M.A."/>
        </authorList>
    </citation>
    <scope>NUCLEOTIDE SEQUENCE</scope>
    <source>
        <strain evidence="1">CBS 14136</strain>
    </source>
</reference>
<evidence type="ECO:0000313" key="2">
    <source>
        <dbReference type="Proteomes" id="UP001214628"/>
    </source>
</evidence>
<dbReference type="Proteomes" id="UP001214628">
    <property type="component" value="Chromosome 8"/>
</dbReference>
<protein>
    <submittedName>
        <fullName evidence="1">Uncharacterized protein</fullName>
    </submittedName>
</protein>
<evidence type="ECO:0000313" key="1">
    <source>
        <dbReference type="EMBL" id="WFD45300.1"/>
    </source>
</evidence>
<organism evidence="1 2">
    <name type="scientific">Malassezia psittaci</name>
    <dbReference type="NCBI Taxonomy" id="1821823"/>
    <lineage>
        <taxon>Eukaryota</taxon>
        <taxon>Fungi</taxon>
        <taxon>Dikarya</taxon>
        <taxon>Basidiomycota</taxon>
        <taxon>Ustilaginomycotina</taxon>
        <taxon>Malasseziomycetes</taxon>
        <taxon>Malasseziales</taxon>
        <taxon>Malasseziaceae</taxon>
        <taxon>Malassezia</taxon>
    </lineage>
</organism>
<name>A0AAF0JFZ3_9BASI</name>
<proteinExistence type="predicted"/>
<gene>
    <name evidence="1" type="ORF">MPSI1_003982</name>
</gene>